<dbReference type="Pfam" id="PF00970">
    <property type="entry name" value="FAD_binding_6"/>
    <property type="match status" value="1"/>
</dbReference>
<keyword evidence="8" id="KW-1185">Reference proteome</keyword>
<feature type="compositionally biased region" description="Basic and acidic residues" evidence="4">
    <location>
        <begin position="400"/>
        <end position="409"/>
    </location>
</feature>
<dbReference type="Gene3D" id="3.10.20.30">
    <property type="match status" value="1"/>
</dbReference>
<keyword evidence="3" id="KW-0411">Iron-sulfur</keyword>
<dbReference type="Pfam" id="PF00111">
    <property type="entry name" value="Fer2"/>
    <property type="match status" value="1"/>
</dbReference>
<dbReference type="InterPro" id="IPR036010">
    <property type="entry name" value="2Fe-2S_ferredoxin-like_sf"/>
</dbReference>
<dbReference type="InterPro" id="IPR039261">
    <property type="entry name" value="FNR_nucleotide-bd"/>
</dbReference>
<dbReference type="Proteomes" id="UP001340816">
    <property type="component" value="Chromosome"/>
</dbReference>
<dbReference type="PANTHER" id="PTHR47354">
    <property type="entry name" value="NADH OXIDOREDUCTASE HCR"/>
    <property type="match status" value="1"/>
</dbReference>
<dbReference type="InterPro" id="IPR012349">
    <property type="entry name" value="Split_barrel_FMN-bd"/>
</dbReference>
<accession>A0ABZ1HH96</accession>
<feature type="region of interest" description="Disordered" evidence="4">
    <location>
        <begin position="382"/>
        <end position="417"/>
    </location>
</feature>
<protein>
    <submittedName>
        <fullName evidence="7">FAD-binding oxidoreductase</fullName>
    </submittedName>
</protein>
<proteinExistence type="predicted"/>
<keyword evidence="2" id="KW-0479">Metal-binding</keyword>
<sequence length="777" mass="82409">MTCENKATSDVRENRLSALRRLTTADEVESTVGLPASAVMLKQISTLDEGCRTVLARCPVAAFGYRDSDGTSRTTFIGGTPGFVRVHSPTRISFSLPGPGDPYGPVSFFFLLPGVGEILRVNGSLAARKGAETTVDIAEAYVHCAQAVLRSRLWQPPAPAEPVAPATPAAEFAGDGPLRRPGVAEFLAAAPFLALSTWDASGGSDTSPRGDRQEVARILDGRTLVVPDRKGNKRADTLHNLLRDDRLSFAALVPGRTGVLHVRGRGAITDDPALLETMALRGMPPHLALLIDVEHAEVTGSDAVARSRLWTPGAHVGRGTVPDLMALAGEHLAAGSAAAEGGPPAFLLKAVGAIPGLPRLLRLVMNRAYRSGLRKEGYEDVSENVEPGAGGRRRGFLRRRPADEGRPTDDGGTANPLREVRIAEVRRETPSAVTLVLEDLVREDLVQAGLVREGAGANPGSFDFRPGQFFTLVADIDGRPVRRAYSASSAPGSARLEVTVKHVEGGRFSTHVHRSLRAGDRLAVRGPSGSFHAGPRSPDAPDATDAPDEIVLVAAGSGVTPMMSMIRARLAVRPGRDRIALLYSSRSAVEIIFADELHRLAKDNPDRLSVTHVLTSRDGRLDADGVRRWVTGLSPARDAHYYTCGPGPLMDAVQLVLTGLGVPDELVHQEHYTSGADTRAVAATVPQEMTVEEDGRPVGTVVVEPGQTLLDAGLAAGLPMPYSCTVGNCGDCMVRLRGGEVTQNEPNCLTPQQKADGYVLTCVGCPLSKVTLDIADQ</sequence>
<dbReference type="InterPro" id="IPR008333">
    <property type="entry name" value="Cbr1-like_FAD-bd_dom"/>
</dbReference>
<organism evidence="7 8">
    <name type="scientific">Streptomyces phaeochromogenes</name>
    <dbReference type="NCBI Taxonomy" id="1923"/>
    <lineage>
        <taxon>Bacteria</taxon>
        <taxon>Bacillati</taxon>
        <taxon>Actinomycetota</taxon>
        <taxon>Actinomycetes</taxon>
        <taxon>Kitasatosporales</taxon>
        <taxon>Streptomycetaceae</taxon>
        <taxon>Streptomyces</taxon>
        <taxon>Streptomyces phaeochromogenes group</taxon>
    </lineage>
</organism>
<comment type="cofactor">
    <cofactor evidence="1">
        <name>FAD</name>
        <dbReference type="ChEBI" id="CHEBI:57692"/>
    </cofactor>
</comment>
<reference evidence="7 8" key="1">
    <citation type="submission" date="2022-10" db="EMBL/GenBank/DDBJ databases">
        <title>The complete genomes of actinobacterial strains from the NBC collection.</title>
        <authorList>
            <person name="Joergensen T.S."/>
            <person name="Alvarez Arevalo M."/>
            <person name="Sterndorff E.B."/>
            <person name="Faurdal D."/>
            <person name="Vuksanovic O."/>
            <person name="Mourched A.-S."/>
            <person name="Charusanti P."/>
            <person name="Shaw S."/>
            <person name="Blin K."/>
            <person name="Weber T."/>
        </authorList>
    </citation>
    <scope>NUCLEOTIDE SEQUENCE [LARGE SCALE GENOMIC DNA]</scope>
    <source>
        <strain evidence="7 8">NBC 01752</strain>
    </source>
</reference>
<evidence type="ECO:0000313" key="8">
    <source>
        <dbReference type="Proteomes" id="UP001340816"/>
    </source>
</evidence>
<dbReference type="PANTHER" id="PTHR47354:SF5">
    <property type="entry name" value="PROTEIN RFBI"/>
    <property type="match status" value="1"/>
</dbReference>
<dbReference type="Gene3D" id="3.40.50.80">
    <property type="entry name" value="Nucleotide-binding domain of ferredoxin-NADP reductase (FNR) module"/>
    <property type="match status" value="1"/>
</dbReference>
<feature type="region of interest" description="Disordered" evidence="4">
    <location>
        <begin position="524"/>
        <end position="546"/>
    </location>
</feature>
<dbReference type="InterPro" id="IPR001433">
    <property type="entry name" value="OxRdtase_FAD/NAD-bd"/>
</dbReference>
<gene>
    <name evidence="7" type="ORF">OHB35_34830</name>
</gene>
<dbReference type="SUPFAM" id="SSF63380">
    <property type="entry name" value="Riboflavin synthase domain-like"/>
    <property type="match status" value="1"/>
</dbReference>
<dbReference type="InterPro" id="IPR050415">
    <property type="entry name" value="MRET"/>
</dbReference>
<dbReference type="CDD" id="cd00207">
    <property type="entry name" value="fer2"/>
    <property type="match status" value="1"/>
</dbReference>
<dbReference type="PROSITE" id="PS51085">
    <property type="entry name" value="2FE2S_FER_2"/>
    <property type="match status" value="1"/>
</dbReference>
<evidence type="ECO:0000256" key="4">
    <source>
        <dbReference type="SAM" id="MobiDB-lite"/>
    </source>
</evidence>
<dbReference type="SUPFAM" id="SSF54292">
    <property type="entry name" value="2Fe-2S ferredoxin-like"/>
    <property type="match status" value="1"/>
</dbReference>
<dbReference type="InterPro" id="IPR017938">
    <property type="entry name" value="Riboflavin_synthase-like_b-brl"/>
</dbReference>
<dbReference type="Gene3D" id="2.30.110.10">
    <property type="entry name" value="Electron Transport, Fmn-binding Protein, Chain A"/>
    <property type="match status" value="1"/>
</dbReference>
<dbReference type="InterPro" id="IPR001709">
    <property type="entry name" value="Flavoprot_Pyr_Nucl_cyt_Rdtase"/>
</dbReference>
<dbReference type="CDD" id="cd06214">
    <property type="entry name" value="PA_degradation_oxidoreductase_like"/>
    <property type="match status" value="1"/>
</dbReference>
<evidence type="ECO:0000259" key="6">
    <source>
        <dbReference type="PROSITE" id="PS51384"/>
    </source>
</evidence>
<dbReference type="Pfam" id="PF01243">
    <property type="entry name" value="PNPOx_N"/>
    <property type="match status" value="1"/>
</dbReference>
<dbReference type="InterPro" id="IPR017927">
    <property type="entry name" value="FAD-bd_FR_type"/>
</dbReference>
<evidence type="ECO:0000313" key="7">
    <source>
        <dbReference type="EMBL" id="WSD17985.1"/>
    </source>
</evidence>
<dbReference type="SUPFAM" id="SSF50475">
    <property type="entry name" value="FMN-binding split barrel"/>
    <property type="match status" value="1"/>
</dbReference>
<evidence type="ECO:0000256" key="1">
    <source>
        <dbReference type="ARBA" id="ARBA00001974"/>
    </source>
</evidence>
<keyword evidence="2" id="KW-0001">2Fe-2S</keyword>
<dbReference type="EMBL" id="CP109135">
    <property type="protein sequence ID" value="WSD17985.1"/>
    <property type="molecule type" value="Genomic_DNA"/>
</dbReference>
<dbReference type="InterPro" id="IPR012675">
    <property type="entry name" value="Beta-grasp_dom_sf"/>
</dbReference>
<dbReference type="PRINTS" id="PR00406">
    <property type="entry name" value="CYTB5RDTASE"/>
</dbReference>
<dbReference type="Pfam" id="PF00175">
    <property type="entry name" value="NAD_binding_1"/>
    <property type="match status" value="1"/>
</dbReference>
<evidence type="ECO:0000259" key="5">
    <source>
        <dbReference type="PROSITE" id="PS51085"/>
    </source>
</evidence>
<name>A0ABZ1HH96_STRPH</name>
<feature type="domain" description="2Fe-2S ferredoxin-type" evidence="5">
    <location>
        <begin position="687"/>
        <end position="777"/>
    </location>
</feature>
<dbReference type="Gene3D" id="2.40.30.10">
    <property type="entry name" value="Translation factors"/>
    <property type="match status" value="1"/>
</dbReference>
<dbReference type="SUPFAM" id="SSF52343">
    <property type="entry name" value="Ferredoxin reductase-like, C-terminal NADP-linked domain"/>
    <property type="match status" value="1"/>
</dbReference>
<feature type="domain" description="FAD-binding FR-type" evidence="6">
    <location>
        <begin position="415"/>
        <end position="534"/>
    </location>
</feature>
<dbReference type="PROSITE" id="PS51384">
    <property type="entry name" value="FAD_FR"/>
    <property type="match status" value="1"/>
</dbReference>
<keyword evidence="2" id="KW-0408">Iron</keyword>
<dbReference type="RefSeq" id="WP_326760844.1">
    <property type="nucleotide sequence ID" value="NZ_CP109135.1"/>
</dbReference>
<dbReference type="InterPro" id="IPR001041">
    <property type="entry name" value="2Fe-2S_ferredoxin-type"/>
</dbReference>
<evidence type="ECO:0000256" key="2">
    <source>
        <dbReference type="ARBA" id="ARBA00022714"/>
    </source>
</evidence>
<dbReference type="PRINTS" id="PR00371">
    <property type="entry name" value="FPNCR"/>
</dbReference>
<evidence type="ECO:0000256" key="3">
    <source>
        <dbReference type="ARBA" id="ARBA00023014"/>
    </source>
</evidence>
<dbReference type="InterPro" id="IPR011576">
    <property type="entry name" value="Pyridox_Oxase_N"/>
</dbReference>